<dbReference type="AlphaFoldDB" id="A0P7A7"/>
<reference evidence="2 3" key="1">
    <citation type="submission" date="2006-11" db="EMBL/GenBank/DDBJ databases">
        <authorList>
            <person name="Giovannoni S."/>
            <person name="Vergin K."/>
            <person name="Ferriera S."/>
            <person name="Johnson J."/>
            <person name="Kravitz S."/>
            <person name="Beeson K."/>
            <person name="Sutton G."/>
            <person name="Rogers Y.-H."/>
            <person name="Friedman R."/>
            <person name="Frazier M."/>
            <person name="Venter J.C."/>
        </authorList>
    </citation>
    <scope>NUCLEOTIDE SEQUENCE [LARGE SCALE GENOMIC DNA]</scope>
    <source>
        <strain evidence="2 3">HTCC2181</strain>
    </source>
</reference>
<dbReference type="Proteomes" id="UP000054262">
    <property type="component" value="Unassembled WGS sequence"/>
</dbReference>
<dbReference type="InterPro" id="IPR001173">
    <property type="entry name" value="Glyco_trans_2-like"/>
</dbReference>
<accession>A0P7A7</accession>
<dbReference type="EMBL" id="AAUX01000001">
    <property type="protein sequence ID" value="EAV47417.1"/>
    <property type="molecule type" value="Genomic_DNA"/>
</dbReference>
<dbReference type="OrthoDB" id="5180856at2"/>
<dbReference type="InterPro" id="IPR029044">
    <property type="entry name" value="Nucleotide-diphossugar_trans"/>
</dbReference>
<evidence type="ECO:0000259" key="1">
    <source>
        <dbReference type="Pfam" id="PF00535"/>
    </source>
</evidence>
<dbReference type="Pfam" id="PF00535">
    <property type="entry name" value="Glycos_transf_2"/>
    <property type="match status" value="1"/>
</dbReference>
<protein>
    <submittedName>
        <fullName evidence="2">Sugar transferase</fullName>
    </submittedName>
</protein>
<comment type="caution">
    <text evidence="2">The sequence shown here is derived from an EMBL/GenBank/DDBJ whole genome shotgun (WGS) entry which is preliminary data.</text>
</comment>
<proteinExistence type="predicted"/>
<dbReference type="GO" id="GO:0016740">
    <property type="term" value="F:transferase activity"/>
    <property type="evidence" value="ECO:0007669"/>
    <property type="project" value="UniProtKB-KW"/>
</dbReference>
<dbReference type="SUPFAM" id="SSF53448">
    <property type="entry name" value="Nucleotide-diphospho-sugar transferases"/>
    <property type="match status" value="1"/>
</dbReference>
<dbReference type="Gene3D" id="3.90.550.10">
    <property type="entry name" value="Spore Coat Polysaccharide Biosynthesis Protein SpsA, Chain A"/>
    <property type="match status" value="1"/>
</dbReference>
<keyword evidence="2" id="KW-0808">Transferase</keyword>
<evidence type="ECO:0000313" key="2">
    <source>
        <dbReference type="EMBL" id="EAV47417.1"/>
    </source>
</evidence>
<gene>
    <name evidence="2" type="ORF">MB2181_05050</name>
</gene>
<organism evidence="2 3">
    <name type="scientific">Methylophilales bacterium HTCC2181</name>
    <dbReference type="NCBI Taxonomy" id="383631"/>
    <lineage>
        <taxon>Bacteria</taxon>
        <taxon>Pseudomonadati</taxon>
        <taxon>Pseudomonadota</taxon>
        <taxon>Betaproteobacteria</taxon>
        <taxon>Nitrosomonadales</taxon>
        <taxon>OM43 clade</taxon>
    </lineage>
</organism>
<keyword evidence="3" id="KW-1185">Reference proteome</keyword>
<evidence type="ECO:0000313" key="3">
    <source>
        <dbReference type="Proteomes" id="UP000054262"/>
    </source>
</evidence>
<name>A0P7A7_9PROT</name>
<feature type="domain" description="Glycosyltransferase 2-like" evidence="1">
    <location>
        <begin position="6"/>
        <end position="130"/>
    </location>
</feature>
<sequence>MNLSPIVLFVYNRPRHTQKTIKALQNNELASESELFIYADNAKNNKIDEKVLKVRSYIKKINGFKKVTIIEREKNWGLSKSIIDGVTKVINKYGRVIVMEDDLLVSPYFLKYMNASLCKYEEEVKVIQIAGYMFPLTINIKEDALFLPLTSSWGWATWKRSWDLLDINATGYEQLKNDPLLRDRFNLNGACDYFSMMEDQRAGRVDSWAIRFYLTAFISDALTLYPRETLVINNGFDGSGIHGRTNSNLDSFANVSNFKINTIIFPKKIRLCGSWYIINLNLFKIFAKHTMWQRIKSYLIFMIKTIYHNYKP</sequence>